<proteinExistence type="predicted"/>
<dbReference type="Proteomes" id="UP001066276">
    <property type="component" value="Chromosome 8"/>
</dbReference>
<dbReference type="AlphaFoldDB" id="A0AAV7N972"/>
<evidence type="ECO:0000313" key="2">
    <source>
        <dbReference type="Proteomes" id="UP001066276"/>
    </source>
</evidence>
<gene>
    <name evidence="1" type="ORF">NDU88_000049</name>
</gene>
<dbReference type="EMBL" id="JANPWB010000012">
    <property type="protein sequence ID" value="KAJ1111774.1"/>
    <property type="molecule type" value="Genomic_DNA"/>
</dbReference>
<comment type="caution">
    <text evidence="1">The sequence shown here is derived from an EMBL/GenBank/DDBJ whole genome shotgun (WGS) entry which is preliminary data.</text>
</comment>
<protein>
    <submittedName>
        <fullName evidence="1">Uncharacterized protein</fullName>
    </submittedName>
</protein>
<sequence>MEWPGEKTRQHFLVFWRLSVLSRGGIAKVIIRPLASELIAERKRELFMLLSEKCYVGLAVKALTCIPFSQTWLQRRFHRDQRIRSYIAGSDAAN</sequence>
<keyword evidence="2" id="KW-1185">Reference proteome</keyword>
<reference evidence="1" key="1">
    <citation type="journal article" date="2022" name="bioRxiv">
        <title>Sequencing and chromosome-scale assembly of the giantPleurodeles waltlgenome.</title>
        <authorList>
            <person name="Brown T."/>
            <person name="Elewa A."/>
            <person name="Iarovenko S."/>
            <person name="Subramanian E."/>
            <person name="Araus A.J."/>
            <person name="Petzold A."/>
            <person name="Susuki M."/>
            <person name="Suzuki K.-i.T."/>
            <person name="Hayashi T."/>
            <person name="Toyoda A."/>
            <person name="Oliveira C."/>
            <person name="Osipova E."/>
            <person name="Leigh N.D."/>
            <person name="Simon A."/>
            <person name="Yun M.H."/>
        </authorList>
    </citation>
    <scope>NUCLEOTIDE SEQUENCE</scope>
    <source>
        <strain evidence="1">20211129_DDA</strain>
        <tissue evidence="1">Liver</tissue>
    </source>
</reference>
<organism evidence="1 2">
    <name type="scientific">Pleurodeles waltl</name>
    <name type="common">Iberian ribbed newt</name>
    <dbReference type="NCBI Taxonomy" id="8319"/>
    <lineage>
        <taxon>Eukaryota</taxon>
        <taxon>Metazoa</taxon>
        <taxon>Chordata</taxon>
        <taxon>Craniata</taxon>
        <taxon>Vertebrata</taxon>
        <taxon>Euteleostomi</taxon>
        <taxon>Amphibia</taxon>
        <taxon>Batrachia</taxon>
        <taxon>Caudata</taxon>
        <taxon>Salamandroidea</taxon>
        <taxon>Salamandridae</taxon>
        <taxon>Pleurodelinae</taxon>
        <taxon>Pleurodeles</taxon>
    </lineage>
</organism>
<evidence type="ECO:0000313" key="1">
    <source>
        <dbReference type="EMBL" id="KAJ1111774.1"/>
    </source>
</evidence>
<accession>A0AAV7N972</accession>
<name>A0AAV7N972_PLEWA</name>